<evidence type="ECO:0000313" key="11">
    <source>
        <dbReference type="Proteomes" id="UP000249341"/>
    </source>
</evidence>
<dbReference type="PANTHER" id="PTHR43289:SF34">
    <property type="entry name" value="SERINE_THREONINE-PROTEIN KINASE YBDM-RELATED"/>
    <property type="match status" value="1"/>
</dbReference>
<name>A0A327Z4U4_9ACTN</name>
<dbReference type="Proteomes" id="UP000249341">
    <property type="component" value="Unassembled WGS sequence"/>
</dbReference>
<keyword evidence="2" id="KW-0808">Transferase</keyword>
<evidence type="ECO:0000256" key="8">
    <source>
        <dbReference type="PROSITE-ProRule" id="PRU10141"/>
    </source>
</evidence>
<evidence type="ECO:0000256" key="5">
    <source>
        <dbReference type="ARBA" id="ARBA00022777"/>
    </source>
</evidence>
<dbReference type="PROSITE" id="PS00678">
    <property type="entry name" value="WD_REPEATS_1"/>
    <property type="match status" value="1"/>
</dbReference>
<evidence type="ECO:0000259" key="9">
    <source>
        <dbReference type="PROSITE" id="PS50011"/>
    </source>
</evidence>
<dbReference type="CDD" id="cd14014">
    <property type="entry name" value="STKc_PknB_like"/>
    <property type="match status" value="1"/>
</dbReference>
<dbReference type="InterPro" id="IPR001680">
    <property type="entry name" value="WD40_rpt"/>
</dbReference>
<feature type="repeat" description="WD" evidence="7">
    <location>
        <begin position="628"/>
        <end position="661"/>
    </location>
</feature>
<dbReference type="InterPro" id="IPR000719">
    <property type="entry name" value="Prot_kinase_dom"/>
</dbReference>
<organism evidence="10 11">
    <name type="scientific">Actinoplanes lutulentus</name>
    <dbReference type="NCBI Taxonomy" id="1287878"/>
    <lineage>
        <taxon>Bacteria</taxon>
        <taxon>Bacillati</taxon>
        <taxon>Actinomycetota</taxon>
        <taxon>Actinomycetes</taxon>
        <taxon>Micromonosporales</taxon>
        <taxon>Micromonosporaceae</taxon>
        <taxon>Actinoplanes</taxon>
    </lineage>
</organism>
<feature type="domain" description="Protein kinase" evidence="9">
    <location>
        <begin position="46"/>
        <end position="297"/>
    </location>
</feature>
<dbReference type="InterPro" id="IPR019775">
    <property type="entry name" value="WD40_repeat_CS"/>
</dbReference>
<dbReference type="SMART" id="SM00220">
    <property type="entry name" value="S_TKc"/>
    <property type="match status" value="1"/>
</dbReference>
<keyword evidence="4 8" id="KW-0547">Nucleotide-binding</keyword>
<evidence type="ECO:0000313" key="10">
    <source>
        <dbReference type="EMBL" id="RAK25409.1"/>
    </source>
</evidence>
<dbReference type="AlphaFoldDB" id="A0A327Z4U4"/>
<evidence type="ECO:0000256" key="4">
    <source>
        <dbReference type="ARBA" id="ARBA00022741"/>
    </source>
</evidence>
<keyword evidence="10" id="KW-0723">Serine/threonine-protein kinase</keyword>
<proteinExistence type="predicted"/>
<keyword evidence="1 7" id="KW-0853">WD repeat</keyword>
<keyword evidence="3" id="KW-0677">Repeat</keyword>
<dbReference type="InterPro" id="IPR017441">
    <property type="entry name" value="Protein_kinase_ATP_BS"/>
</dbReference>
<keyword evidence="6 8" id="KW-0067">ATP-binding</keyword>
<protein>
    <submittedName>
        <fullName evidence="10">Serine/threonine protein kinase</fullName>
    </submittedName>
</protein>
<dbReference type="PROSITE" id="PS00107">
    <property type="entry name" value="PROTEIN_KINASE_ATP"/>
    <property type="match status" value="1"/>
</dbReference>
<dbReference type="InterPro" id="IPR036322">
    <property type="entry name" value="WD40_repeat_dom_sf"/>
</dbReference>
<evidence type="ECO:0000256" key="3">
    <source>
        <dbReference type="ARBA" id="ARBA00022737"/>
    </source>
</evidence>
<dbReference type="PANTHER" id="PTHR43289">
    <property type="entry name" value="MITOGEN-ACTIVATED PROTEIN KINASE KINASE KINASE 20-RELATED"/>
    <property type="match status" value="1"/>
</dbReference>
<dbReference type="EMBL" id="QLMJ01000034">
    <property type="protein sequence ID" value="RAK25409.1"/>
    <property type="molecule type" value="Genomic_DNA"/>
</dbReference>
<evidence type="ECO:0000256" key="1">
    <source>
        <dbReference type="ARBA" id="ARBA00022574"/>
    </source>
</evidence>
<evidence type="ECO:0000256" key="6">
    <source>
        <dbReference type="ARBA" id="ARBA00022840"/>
    </source>
</evidence>
<keyword evidence="11" id="KW-1185">Reference proteome</keyword>
<dbReference type="GO" id="GO:0004674">
    <property type="term" value="F:protein serine/threonine kinase activity"/>
    <property type="evidence" value="ECO:0007669"/>
    <property type="project" value="UniProtKB-KW"/>
</dbReference>
<comment type="caution">
    <text evidence="10">The sequence shown here is derived from an EMBL/GenBank/DDBJ whole genome shotgun (WGS) entry which is preliminary data.</text>
</comment>
<dbReference type="PROSITE" id="PS50011">
    <property type="entry name" value="PROTEIN_KINASE_DOM"/>
    <property type="match status" value="1"/>
</dbReference>
<dbReference type="InterPro" id="IPR011009">
    <property type="entry name" value="Kinase-like_dom_sf"/>
</dbReference>
<dbReference type="SUPFAM" id="SSF56112">
    <property type="entry name" value="Protein kinase-like (PK-like)"/>
    <property type="match status" value="1"/>
</dbReference>
<sequence>MSGAGNAGSSVFYMLPDDPQRPISMGGSAVTMTPLRSGDPDRLGQYALLGRLGAGGMGTVFLGTGPDGQRVAVKAIRPEWSADPDFLARFRSEVKRAREVPPFCTAAVLDADVEHDPPYLVVEFVDGPSLAAVVRERGALSPSEVYGVAVGVATALVAIHGSGVVHRDLKPANVLLAVGLPKVIDFGIARGAELSAELTGPDQVMGTVGYVAPESLDGSRKVGPAADVFAWGVLIGYAATGRTPFHGDSPMATIGRMLTQPPQLSGIPDSLRDLVATTLEKDPAGRPTARELLDSLLSMGTADVSSNVTPELREAALAARARSRLRRWPRRVLTAAVVAVLLGGAGFAAVRARADADRASGQAEQRERALVQQDLLARSAAALTADPGLASRLAVSAYGMDRSAPAGAAVMAALATGYTGELTTDSPVLSAAFRPDGKAVAIGGESTAELWAAAGAGFSRTVALPFDLGNVNELAFSPDGRTLAVAADRLTLWDVADASAPRLITTRGRGPAVTDVRFSADGRRLFTIAARATLWDIKDRGRPRALWNSSATAIPTVMSGDGTLFAGSGDDGRVTLWRTSGARIATGISTGTPVALSANGRVLAVQDEKAIHFYDLTEPAEPRRRGTIALSGDRLSTIKFNPLGTAIALGRTDGTVEVWNIADPDFPVQTKVMTRTGGWITSIDFSPDGARILTPGPRLTMSAMLWQIDGFAPRRRATLKASTVIPSRTVSVSAEDVVAAGSAEHLDYWDVIDAGNPRPVGTAKLVPAAGAPPVSSTYAVHGTTFYYTNGSLYSLTGAGPRNAFPDLDAGSVLDLDPVRGLVAVLAGNPQQQIRIHRLAGEQTPPVVATIPAANVFTARFGLAGGTLAVADSAGQQSGTSNVTAWDLVDLAAPAKTGTFAVNSVGPAALVAGPAFTVTVGQDLTVWNNRDGKDRTVRTARRADFGRPDSLALSADGSLLAVTSGGSTEIWSVGFASDPLLLAVVGGRTTGSAFSSRQPYLVTADPAGAALWDLVPIRAVLRDPLPAACEQSGGLTAEEWAAYAPGLEFERPCS</sequence>
<dbReference type="InterPro" id="IPR015943">
    <property type="entry name" value="WD40/YVTN_repeat-like_dom_sf"/>
</dbReference>
<dbReference type="SUPFAM" id="SSF50978">
    <property type="entry name" value="WD40 repeat-like"/>
    <property type="match status" value="1"/>
</dbReference>
<dbReference type="GO" id="GO:0005524">
    <property type="term" value="F:ATP binding"/>
    <property type="evidence" value="ECO:0007669"/>
    <property type="project" value="UniProtKB-UniRule"/>
</dbReference>
<dbReference type="PROSITE" id="PS00108">
    <property type="entry name" value="PROTEIN_KINASE_ST"/>
    <property type="match status" value="1"/>
</dbReference>
<dbReference type="Pfam" id="PF00069">
    <property type="entry name" value="Pkinase"/>
    <property type="match status" value="1"/>
</dbReference>
<evidence type="ECO:0000256" key="7">
    <source>
        <dbReference type="PROSITE-ProRule" id="PRU00221"/>
    </source>
</evidence>
<feature type="binding site" evidence="8">
    <location>
        <position position="74"/>
    </location>
    <ligand>
        <name>ATP</name>
        <dbReference type="ChEBI" id="CHEBI:30616"/>
    </ligand>
</feature>
<accession>A0A327Z4U4</accession>
<dbReference type="SUPFAM" id="SSF69322">
    <property type="entry name" value="Tricorn protease domain 2"/>
    <property type="match status" value="1"/>
</dbReference>
<reference evidence="10 11" key="1">
    <citation type="submission" date="2018-06" db="EMBL/GenBank/DDBJ databases">
        <title>Genomic Encyclopedia of Type Strains, Phase III (KMG-III): the genomes of soil and plant-associated and newly described type strains.</title>
        <authorList>
            <person name="Whitman W."/>
        </authorList>
    </citation>
    <scope>NUCLEOTIDE SEQUENCE [LARGE SCALE GENOMIC DNA]</scope>
    <source>
        <strain evidence="10 11">CGMCC 4.7090</strain>
    </source>
</reference>
<dbReference type="SMART" id="SM00320">
    <property type="entry name" value="WD40"/>
    <property type="match status" value="8"/>
</dbReference>
<keyword evidence="5 10" id="KW-0418">Kinase</keyword>
<evidence type="ECO:0000256" key="2">
    <source>
        <dbReference type="ARBA" id="ARBA00022679"/>
    </source>
</evidence>
<dbReference type="InterPro" id="IPR008271">
    <property type="entry name" value="Ser/Thr_kinase_AS"/>
</dbReference>
<dbReference type="Gene3D" id="2.130.10.10">
    <property type="entry name" value="YVTN repeat-like/Quinoprotein amine dehydrogenase"/>
    <property type="match status" value="2"/>
</dbReference>
<dbReference type="Gene3D" id="1.10.510.10">
    <property type="entry name" value="Transferase(Phosphotransferase) domain 1"/>
    <property type="match status" value="1"/>
</dbReference>
<dbReference type="Gene3D" id="3.30.200.20">
    <property type="entry name" value="Phosphorylase Kinase, domain 1"/>
    <property type="match status" value="1"/>
</dbReference>
<gene>
    <name evidence="10" type="ORF">B0I29_13419</name>
</gene>
<dbReference type="PROSITE" id="PS50082">
    <property type="entry name" value="WD_REPEATS_2"/>
    <property type="match status" value="1"/>
</dbReference>